<feature type="repeat" description="ANK" evidence="3">
    <location>
        <begin position="1000"/>
        <end position="1032"/>
    </location>
</feature>
<sequence length="1320" mass="142733">MSECGFSFRQAIVQEDIDSLEAYVKSHAGCVNGVTDRSGRTPLVQAILCASFKCVTTLIDCGADVNKPDARRCLPVLAAVLVQKPHILRALIDAGADVETPQETPLLLSLGTSVTGFSPSLKVGLSSFDSTDILGITPLMLAAKCGHLENVKILIQAVSDINKKSKDGNTALMHACMSGRNEVVQLLIDAGAGVNHINVWNRTALMMAAQAGRRELVMTLIQAGACVNMASDFMGETALTLMAKNSLAVAQSLLAHGADVYHRNLLGETVLHKLAGSADVDLIKLLLDNGADVNAVSQNGNTPLFSTIQEKSIEVAKVLLRAGADVNVCVDDSGVSTLHRVCLSCPPECVRLLVQFGASINSVDKKGNTPLISAASETGQTDTVKVLLELGADVRMENSAGHTALMVASHHMDLEATALALLRAGSDPNHSSKCEETALHIAVCWSSPALVSEMIAAGAVVTSELHEAVNFGKFDKVQAMISAGASPSLASLSRIMRSPLQLSFPVSPLFVALMRQDMDIVNLFLSLHFFHNFDVTVLGGVQELREYLRSRGKSHSLNCVKSLSSHPWSLWALSFVCVSDHVDGGRHREQRLAATGLPCSLQRKLLFRTSDFRASHICFVEGKTKEVFDMSQLLQAIEGEIKVLCDNRVERERERERNTHTSPTIINQELCRRQRLGSATENKTMDMFRAISEGDTAVLTSLLRDLDLTAGPSSGAGEVMMALCHAARKGQVACLRLLLGTGVDWSRRRESGYDDPILVAVTSGQPEALEVLLSAGDDLDLNQGRDEDGRMVFTSPLVRALKRDSGPHYRCAELLLDHGASTHIATYQGLTPLMVASTVGRTAMLERLLEAGDYVDRADELGNRALALAAKNGKAEAVRCLLAHGARVDARNREGMTALMLATQAGHFESVRILLEEGNADVHALSWGNNSSLMFLPADGCDIANLLCECSGRRLWINKRNHDGETALMRVLKRHRMEVSEGLLGCLRKLGADVNRADRMGNTPLLRAISSQTDKVVCWLLDAGAKVNVSGSGGDTPLLLAANFDRPEVIRMLTKFEVKLDVMDKQGNSPLMLALARHASLKTIDLLIDLESDVNLQNRDQRTALMIACSAACTTPGDDSRVLKLLRAGSNPCLSDETGRTALSLAIFRKNVLACHALLEFAATSCPVSSPELHQAVVNGLSSVVEKMLVHSGVLPSLQLLSSRDGPQVFRNCPLSLFFTALLVGDLRVAQLFASVDFFVQFDSIESSSELKLSLLNRLEDEGKEQILGVARSVYCQPWSLWGLSFLKVSTCVGFESDRQLKLSRTGLPTSLQRKLMFKV</sequence>
<dbReference type="Gene3D" id="1.25.40.20">
    <property type="entry name" value="Ankyrin repeat-containing domain"/>
    <property type="match status" value="8"/>
</dbReference>
<feature type="repeat" description="ANK" evidence="3">
    <location>
        <begin position="1066"/>
        <end position="1099"/>
    </location>
</feature>
<dbReference type="PRINTS" id="PR01415">
    <property type="entry name" value="ANKYRIN"/>
</dbReference>
<keyword evidence="1" id="KW-0677">Repeat</keyword>
<feature type="repeat" description="ANK" evidence="3">
    <location>
        <begin position="828"/>
        <end position="860"/>
    </location>
</feature>
<feature type="repeat" description="ANK" evidence="3">
    <location>
        <begin position="38"/>
        <end position="70"/>
    </location>
</feature>
<keyword evidence="4" id="KW-1185">Reference proteome</keyword>
<dbReference type="Pfam" id="PF13637">
    <property type="entry name" value="Ank_4"/>
    <property type="match status" value="1"/>
</dbReference>
<dbReference type="InterPro" id="IPR036770">
    <property type="entry name" value="Ankyrin_rpt-contain_sf"/>
</dbReference>
<gene>
    <name evidence="5" type="primary">LOC101847150</name>
</gene>
<dbReference type="InterPro" id="IPR002110">
    <property type="entry name" value="Ankyrin_rpt"/>
</dbReference>
<evidence type="ECO:0000256" key="2">
    <source>
        <dbReference type="ARBA" id="ARBA00023043"/>
    </source>
</evidence>
<feature type="repeat" description="ANK" evidence="3">
    <location>
        <begin position="200"/>
        <end position="232"/>
    </location>
</feature>
<feature type="repeat" description="ANK" evidence="3">
    <location>
        <begin position="266"/>
        <end position="298"/>
    </location>
</feature>
<feature type="repeat" description="ANK" evidence="3">
    <location>
        <begin position="299"/>
        <end position="331"/>
    </location>
</feature>
<evidence type="ECO:0000256" key="1">
    <source>
        <dbReference type="ARBA" id="ARBA00022737"/>
    </source>
</evidence>
<name>A0ABM1W1C4_APLCA</name>
<evidence type="ECO:0000256" key="3">
    <source>
        <dbReference type="PROSITE-ProRule" id="PRU00023"/>
    </source>
</evidence>
<keyword evidence="2 3" id="KW-0040">ANK repeat</keyword>
<dbReference type="SUPFAM" id="SSF48403">
    <property type="entry name" value="Ankyrin repeat"/>
    <property type="match status" value="4"/>
</dbReference>
<feature type="repeat" description="ANK" evidence="3">
    <location>
        <begin position="894"/>
        <end position="918"/>
    </location>
</feature>
<feature type="repeat" description="ANK" evidence="3">
    <location>
        <begin position="400"/>
        <end position="433"/>
    </location>
</feature>
<evidence type="ECO:0000313" key="5">
    <source>
        <dbReference type="RefSeq" id="XP_035828467.1"/>
    </source>
</evidence>
<dbReference type="Pfam" id="PF12796">
    <property type="entry name" value="Ank_2"/>
    <property type="match status" value="6"/>
</dbReference>
<feature type="repeat" description="ANK" evidence="3">
    <location>
        <begin position="861"/>
        <end position="893"/>
    </location>
</feature>
<dbReference type="SMART" id="SM00248">
    <property type="entry name" value="ANK"/>
    <property type="match status" value="25"/>
</dbReference>
<dbReference type="Proteomes" id="UP000694888">
    <property type="component" value="Unplaced"/>
</dbReference>
<evidence type="ECO:0000313" key="4">
    <source>
        <dbReference type="Proteomes" id="UP000694888"/>
    </source>
</evidence>
<dbReference type="PROSITE" id="PS50297">
    <property type="entry name" value="ANK_REP_REGION"/>
    <property type="match status" value="10"/>
</dbReference>
<dbReference type="RefSeq" id="XP_035828467.1">
    <property type="nucleotide sequence ID" value="XM_035972574.1"/>
</dbReference>
<dbReference type="GeneID" id="101847150"/>
<feature type="repeat" description="ANK" evidence="3">
    <location>
        <begin position="333"/>
        <end position="365"/>
    </location>
</feature>
<feature type="repeat" description="ANK" evidence="3">
    <location>
        <begin position="167"/>
        <end position="199"/>
    </location>
</feature>
<accession>A0ABM1W1C4</accession>
<feature type="repeat" description="ANK" evidence="3">
    <location>
        <begin position="366"/>
        <end position="399"/>
    </location>
</feature>
<protein>
    <submittedName>
        <fullName evidence="5">Ankyrin repeat domain-containing protein 17</fullName>
    </submittedName>
</protein>
<proteinExistence type="predicted"/>
<feature type="repeat" description="ANK" evidence="3">
    <location>
        <begin position="134"/>
        <end position="166"/>
    </location>
</feature>
<dbReference type="PROSITE" id="PS50088">
    <property type="entry name" value="ANK_REPEAT"/>
    <property type="match status" value="15"/>
</dbReference>
<dbReference type="PANTHER" id="PTHR24198">
    <property type="entry name" value="ANKYRIN REPEAT AND PROTEIN KINASE DOMAIN-CONTAINING PROTEIN"/>
    <property type="match status" value="1"/>
</dbReference>
<dbReference type="PANTHER" id="PTHR24198:SF165">
    <property type="entry name" value="ANKYRIN REPEAT-CONTAINING PROTEIN-RELATED"/>
    <property type="match status" value="1"/>
</dbReference>
<organism evidence="4 5">
    <name type="scientific">Aplysia californica</name>
    <name type="common">California sea hare</name>
    <dbReference type="NCBI Taxonomy" id="6500"/>
    <lineage>
        <taxon>Eukaryota</taxon>
        <taxon>Metazoa</taxon>
        <taxon>Spiralia</taxon>
        <taxon>Lophotrochozoa</taxon>
        <taxon>Mollusca</taxon>
        <taxon>Gastropoda</taxon>
        <taxon>Heterobranchia</taxon>
        <taxon>Euthyneura</taxon>
        <taxon>Tectipleura</taxon>
        <taxon>Aplysiida</taxon>
        <taxon>Aplysioidea</taxon>
        <taxon>Aplysiidae</taxon>
        <taxon>Aplysia</taxon>
    </lineage>
</organism>
<feature type="repeat" description="ANK" evidence="3">
    <location>
        <begin position="1033"/>
        <end position="1065"/>
    </location>
</feature>
<reference evidence="5" key="1">
    <citation type="submission" date="2025-08" db="UniProtKB">
        <authorList>
            <consortium name="RefSeq"/>
        </authorList>
    </citation>
    <scope>IDENTIFICATION</scope>
</reference>
<dbReference type="Pfam" id="PF00023">
    <property type="entry name" value="Ank"/>
    <property type="match status" value="2"/>
</dbReference>